<evidence type="ECO:0000256" key="2">
    <source>
        <dbReference type="SAM" id="SignalP"/>
    </source>
</evidence>
<accession>A0A7I9VR27</accession>
<dbReference type="Pfam" id="PF00497">
    <property type="entry name" value="SBP_bac_3"/>
    <property type="match status" value="1"/>
</dbReference>
<dbReference type="Gene3D" id="3.40.190.10">
    <property type="entry name" value="Periplasmic binding protein-like II"/>
    <property type="match status" value="2"/>
</dbReference>
<feature type="chain" id="PRO_5029695293" evidence="2">
    <location>
        <begin position="21"/>
        <end position="263"/>
    </location>
</feature>
<sequence>MKRILLAALCLAAVHGNALAADSSLAAVKAKGKLVLGLDDSFPPMGFRNDDNQIVGYDIDLARDVARRLGVELVPQPIDWNAKEQELNTGKIDCIWNGFTITDERKQAMAFTQPYLRNAQVVVVKKGSPYSTLASLKGKKVGLQAGSSAAGALEAATAFRGSLAQVVEFKDNLTALMDLEARGVDAVVMDLIVAEDNIKRSGKAYRVLQESLAPEVFGVGFRKNDLALRDAVQGALQAMAADGTLAKVTTKWFGKDISVVGKK</sequence>
<dbReference type="PANTHER" id="PTHR35936">
    <property type="entry name" value="MEMBRANE-BOUND LYTIC MUREIN TRANSGLYCOSYLASE F"/>
    <property type="match status" value="1"/>
</dbReference>
<dbReference type="InterPro" id="IPR001638">
    <property type="entry name" value="Solute-binding_3/MltF_N"/>
</dbReference>
<organism evidence="4 5">
    <name type="scientific">Anaeromyxobacter diazotrophicus</name>
    <dbReference type="NCBI Taxonomy" id="2590199"/>
    <lineage>
        <taxon>Bacteria</taxon>
        <taxon>Pseudomonadati</taxon>
        <taxon>Myxococcota</taxon>
        <taxon>Myxococcia</taxon>
        <taxon>Myxococcales</taxon>
        <taxon>Cystobacterineae</taxon>
        <taxon>Anaeromyxobacteraceae</taxon>
        <taxon>Anaeromyxobacter</taxon>
    </lineage>
</organism>
<dbReference type="PANTHER" id="PTHR35936:SF35">
    <property type="entry name" value="L-CYSTINE-BINDING PROTEIN TCYJ"/>
    <property type="match status" value="1"/>
</dbReference>
<keyword evidence="1 2" id="KW-0732">Signal</keyword>
<dbReference type="SUPFAM" id="SSF53850">
    <property type="entry name" value="Periplasmic binding protein-like II"/>
    <property type="match status" value="1"/>
</dbReference>
<name>A0A7I9VR27_9BACT</name>
<proteinExistence type="predicted"/>
<feature type="signal peptide" evidence="2">
    <location>
        <begin position="1"/>
        <end position="20"/>
    </location>
</feature>
<evidence type="ECO:0000313" key="5">
    <source>
        <dbReference type="Proteomes" id="UP000503640"/>
    </source>
</evidence>
<feature type="domain" description="Solute-binding protein family 3/N-terminal" evidence="3">
    <location>
        <begin position="33"/>
        <end position="256"/>
    </location>
</feature>
<reference evidence="5" key="1">
    <citation type="journal article" date="2020" name="Appl. Environ. Microbiol.">
        <title>Diazotrophic Anaeromyxobacter Isolates from Soils.</title>
        <authorList>
            <person name="Masuda Y."/>
            <person name="Yamanaka H."/>
            <person name="Xu Z.X."/>
            <person name="Shiratori Y."/>
            <person name="Aono T."/>
            <person name="Amachi S."/>
            <person name="Senoo K."/>
            <person name="Itoh H."/>
        </authorList>
    </citation>
    <scope>NUCLEOTIDE SEQUENCE [LARGE SCALE GENOMIC DNA]</scope>
    <source>
        <strain evidence="5">R267</strain>
    </source>
</reference>
<dbReference type="RefSeq" id="WP_176067830.1">
    <property type="nucleotide sequence ID" value="NZ_BJTG01000009.1"/>
</dbReference>
<dbReference type="EMBL" id="BJTG01000009">
    <property type="protein sequence ID" value="GEJ58876.1"/>
    <property type="molecule type" value="Genomic_DNA"/>
</dbReference>
<dbReference type="SMART" id="SM00062">
    <property type="entry name" value="PBPb"/>
    <property type="match status" value="1"/>
</dbReference>
<dbReference type="CDD" id="cd00996">
    <property type="entry name" value="PBP2_AatB_like"/>
    <property type="match status" value="1"/>
</dbReference>
<evidence type="ECO:0000256" key="1">
    <source>
        <dbReference type="ARBA" id="ARBA00022729"/>
    </source>
</evidence>
<protein>
    <submittedName>
        <fullName evidence="4">Amino acid ABC transporter solute-binding protein</fullName>
    </submittedName>
</protein>
<dbReference type="Proteomes" id="UP000503640">
    <property type="component" value="Unassembled WGS sequence"/>
</dbReference>
<keyword evidence="5" id="KW-1185">Reference proteome</keyword>
<evidence type="ECO:0000259" key="3">
    <source>
        <dbReference type="SMART" id="SM00062"/>
    </source>
</evidence>
<gene>
    <name evidence="4" type="ORF">AMYX_36170</name>
</gene>
<evidence type="ECO:0000313" key="4">
    <source>
        <dbReference type="EMBL" id="GEJ58876.1"/>
    </source>
</evidence>
<dbReference type="AlphaFoldDB" id="A0A7I9VR27"/>
<comment type="caution">
    <text evidence="4">The sequence shown here is derived from an EMBL/GenBank/DDBJ whole genome shotgun (WGS) entry which is preliminary data.</text>
</comment>